<dbReference type="InterPro" id="IPR050656">
    <property type="entry name" value="PINX1"/>
</dbReference>
<keyword evidence="3" id="KW-1185">Reference proteome</keyword>
<name>A0A1E3PKW2_9ASCO</name>
<gene>
    <name evidence="2" type="ORF">NADFUDRAFT_82946</name>
</gene>
<dbReference type="GO" id="GO:0042274">
    <property type="term" value="P:ribosomal small subunit biogenesis"/>
    <property type="evidence" value="ECO:0007669"/>
    <property type="project" value="EnsemblFungi"/>
</dbReference>
<dbReference type="STRING" id="857566.A0A1E3PKW2"/>
<proteinExistence type="predicted"/>
<feature type="compositionally biased region" description="Basic and acidic residues" evidence="1">
    <location>
        <begin position="165"/>
        <end position="174"/>
    </location>
</feature>
<evidence type="ECO:0000256" key="1">
    <source>
        <dbReference type="SAM" id="MobiDB-lite"/>
    </source>
</evidence>
<dbReference type="GO" id="GO:0005730">
    <property type="term" value="C:nucleolus"/>
    <property type="evidence" value="ECO:0007669"/>
    <property type="project" value="EnsemblFungi"/>
</dbReference>
<feature type="compositionally biased region" description="Basic and acidic residues" evidence="1">
    <location>
        <begin position="146"/>
        <end position="155"/>
    </location>
</feature>
<dbReference type="AlphaFoldDB" id="A0A1E3PKW2"/>
<evidence type="ECO:0000313" key="2">
    <source>
        <dbReference type="EMBL" id="ODQ66081.1"/>
    </source>
</evidence>
<protein>
    <recommendedName>
        <fullName evidence="4">G-patch domain-containing protein</fullName>
    </recommendedName>
</protein>
<dbReference type="PANTHER" id="PTHR23149:SF26">
    <property type="entry name" value="PROTEIN TMA23"/>
    <property type="match status" value="1"/>
</dbReference>
<accession>A0A1E3PKW2</accession>
<evidence type="ECO:0000313" key="3">
    <source>
        <dbReference type="Proteomes" id="UP000095009"/>
    </source>
</evidence>
<feature type="compositionally biased region" description="Basic residues" evidence="1">
    <location>
        <begin position="132"/>
        <end position="145"/>
    </location>
</feature>
<organism evidence="2 3">
    <name type="scientific">Nadsonia fulvescens var. elongata DSM 6958</name>
    <dbReference type="NCBI Taxonomy" id="857566"/>
    <lineage>
        <taxon>Eukaryota</taxon>
        <taxon>Fungi</taxon>
        <taxon>Dikarya</taxon>
        <taxon>Ascomycota</taxon>
        <taxon>Saccharomycotina</taxon>
        <taxon>Dipodascomycetes</taxon>
        <taxon>Dipodascales</taxon>
        <taxon>Dipodascales incertae sedis</taxon>
        <taxon>Nadsonia</taxon>
    </lineage>
</organism>
<dbReference type="EMBL" id="KV454409">
    <property type="protein sequence ID" value="ODQ66081.1"/>
    <property type="molecule type" value="Genomic_DNA"/>
</dbReference>
<evidence type="ECO:0008006" key="4">
    <source>
        <dbReference type="Google" id="ProtNLM"/>
    </source>
</evidence>
<reference evidence="2 3" key="1">
    <citation type="journal article" date="2016" name="Proc. Natl. Acad. Sci. U.S.A.">
        <title>Comparative genomics of biotechnologically important yeasts.</title>
        <authorList>
            <person name="Riley R."/>
            <person name="Haridas S."/>
            <person name="Wolfe K.H."/>
            <person name="Lopes M.R."/>
            <person name="Hittinger C.T."/>
            <person name="Goeker M."/>
            <person name="Salamov A.A."/>
            <person name="Wisecaver J.H."/>
            <person name="Long T.M."/>
            <person name="Calvey C.H."/>
            <person name="Aerts A.L."/>
            <person name="Barry K.W."/>
            <person name="Choi C."/>
            <person name="Clum A."/>
            <person name="Coughlan A.Y."/>
            <person name="Deshpande S."/>
            <person name="Douglass A.P."/>
            <person name="Hanson S.J."/>
            <person name="Klenk H.-P."/>
            <person name="LaButti K.M."/>
            <person name="Lapidus A."/>
            <person name="Lindquist E.A."/>
            <person name="Lipzen A.M."/>
            <person name="Meier-Kolthoff J.P."/>
            <person name="Ohm R.A."/>
            <person name="Otillar R.P."/>
            <person name="Pangilinan J.L."/>
            <person name="Peng Y."/>
            <person name="Rokas A."/>
            <person name="Rosa C.A."/>
            <person name="Scheuner C."/>
            <person name="Sibirny A.A."/>
            <person name="Slot J.C."/>
            <person name="Stielow J.B."/>
            <person name="Sun H."/>
            <person name="Kurtzman C.P."/>
            <person name="Blackwell M."/>
            <person name="Grigoriev I.V."/>
            <person name="Jeffries T.W."/>
        </authorList>
    </citation>
    <scope>NUCLEOTIDE SEQUENCE [LARGE SCALE GENOMIC DNA]</scope>
    <source>
        <strain evidence="2 3">DSM 6958</strain>
    </source>
</reference>
<feature type="region of interest" description="Disordered" evidence="1">
    <location>
        <begin position="120"/>
        <end position="185"/>
    </location>
</feature>
<dbReference type="Proteomes" id="UP000095009">
    <property type="component" value="Unassembled WGS sequence"/>
</dbReference>
<dbReference type="PANTHER" id="PTHR23149">
    <property type="entry name" value="G PATCH DOMAIN CONTAINING PROTEIN"/>
    <property type="match status" value="1"/>
</dbReference>
<dbReference type="OrthoDB" id="3366546at2759"/>
<feature type="compositionally biased region" description="Basic residues" evidence="1">
    <location>
        <begin position="175"/>
        <end position="185"/>
    </location>
</feature>
<sequence length="185" mass="21202">MNAENYLVQYGWTQGEALRFGGLKKPILVKHKKDQKGLGHTSDQHEAWWERVFDGQLKSLNVVANKSGTSFEQSEVKVSGISQNLSPLYRSFIRGEGLKGTIGNSEDGAVVKESSIMMFDSSDDEEDSAEKKAKKERKRAKKEKISKKEDKVTKRQEKKAKKQEKKSNREEKKARAEKRKRKRDD</sequence>